<name>A0ABU2HFI9_9GAMM</name>
<evidence type="ECO:0000313" key="2">
    <source>
        <dbReference type="EMBL" id="MDS1309843.1"/>
    </source>
</evidence>
<dbReference type="Gene3D" id="3.30.870.10">
    <property type="entry name" value="Endonuclease Chain A"/>
    <property type="match status" value="2"/>
</dbReference>
<dbReference type="SMART" id="SM00155">
    <property type="entry name" value="PLDc"/>
    <property type="match status" value="2"/>
</dbReference>
<dbReference type="PANTHER" id="PTHR21248:SF12">
    <property type="entry name" value="CARDIOLIPIN SYNTHASE C"/>
    <property type="match status" value="1"/>
</dbReference>
<dbReference type="PANTHER" id="PTHR21248">
    <property type="entry name" value="CARDIOLIPIN SYNTHASE"/>
    <property type="match status" value="1"/>
</dbReference>
<evidence type="ECO:0000259" key="1">
    <source>
        <dbReference type="PROSITE" id="PS50035"/>
    </source>
</evidence>
<gene>
    <name evidence="2" type="ORF">RKA07_06930</name>
</gene>
<feature type="domain" description="PLD phosphodiesterase" evidence="1">
    <location>
        <begin position="176"/>
        <end position="203"/>
    </location>
</feature>
<proteinExistence type="predicted"/>
<keyword evidence="3" id="KW-1185">Reference proteome</keyword>
<dbReference type="Pfam" id="PF13091">
    <property type="entry name" value="PLDc_2"/>
    <property type="match status" value="2"/>
</dbReference>
<accession>A0ABU2HFI9</accession>
<dbReference type="RefSeq" id="WP_227715067.1">
    <property type="nucleotide sequence ID" value="NZ_JAVMBO010000007.1"/>
</dbReference>
<dbReference type="Proteomes" id="UP001267407">
    <property type="component" value="Unassembled WGS sequence"/>
</dbReference>
<comment type="caution">
    <text evidence="2">The sequence shown here is derived from an EMBL/GenBank/DDBJ whole genome shotgun (WGS) entry which is preliminary data.</text>
</comment>
<dbReference type="PROSITE" id="PS51257">
    <property type="entry name" value="PROKAR_LIPOPROTEIN"/>
    <property type="match status" value="1"/>
</dbReference>
<feature type="domain" description="PLD phosphodiesterase" evidence="1">
    <location>
        <begin position="419"/>
        <end position="446"/>
    </location>
</feature>
<sequence>MPDRVATVSRHALRARRICILLVILFVQGCAQLPPQNALLPSYAFDRPSETRLGRQIQPHLQDRSGYSGFFIQGTGRQAFLQRAALIETAEQSIDAQYYIWNTDVSGSYLAQRLLVAADRGVRVRLLLDDVNLDGRDTMLAALDHHPNIEISIYNPFAVRSGIGKWLSFITDFQRLNQRMHNKTFVVDGALGIMGGRNIGDEYFDLHPQMNFRDRDVLIAGPIVADLSANFDAFWNSASSYPIRQLEPDAEQELGLSSQLDQLRASASGTTGLTRVPPQDATQALEYMAQVFSDVTWAEAELVFDSPVVNGETDTDEPQRAAQTLHQLVEQTDEEILVESAYLILGDEQLDILEQIRERGVRVLALTNSLASNDLTTNHAGYARRRGAMLDNGLELYELRPDAAACSSWIKLPDFCTEGMVGLHAKSAVFDRKIVYIGSLNINLRSIYLNSETALVIHSPRLAAQLAHDIEAAMAPENSWQVTREADGQLLWSAGEEQSWTHEPTTGFWRRFKSGLFRLLPIEKYL</sequence>
<organism evidence="2 3">
    <name type="scientific">Marinobacter xiaoshiensis</name>
    <dbReference type="NCBI Taxonomy" id="3073652"/>
    <lineage>
        <taxon>Bacteria</taxon>
        <taxon>Pseudomonadati</taxon>
        <taxon>Pseudomonadota</taxon>
        <taxon>Gammaproteobacteria</taxon>
        <taxon>Pseudomonadales</taxon>
        <taxon>Marinobacteraceae</taxon>
        <taxon>Marinobacter</taxon>
    </lineage>
</organism>
<dbReference type="InterPro" id="IPR025202">
    <property type="entry name" value="PLD-like_dom"/>
</dbReference>
<dbReference type="InterPro" id="IPR001736">
    <property type="entry name" value="PLipase_D/transphosphatidylase"/>
</dbReference>
<dbReference type="CDD" id="cd09111">
    <property type="entry name" value="PLDc_ymdC_like_1"/>
    <property type="match status" value="1"/>
</dbReference>
<reference evidence="2" key="1">
    <citation type="submission" date="2023-09" db="EMBL/GenBank/DDBJ databases">
        <title>Marinobacter sediminicola sp. nov. and Marinobacter maritimum sp. nov., isolated from marine sediment.</title>
        <authorList>
            <person name="An J."/>
        </authorList>
    </citation>
    <scope>NUCLEOTIDE SEQUENCE</scope>
    <source>
        <strain evidence="2">F60267</strain>
    </source>
</reference>
<dbReference type="CDD" id="cd09113">
    <property type="entry name" value="PLDc_ymdC_like_2"/>
    <property type="match status" value="1"/>
</dbReference>
<dbReference type="SUPFAM" id="SSF56024">
    <property type="entry name" value="Phospholipase D/nuclease"/>
    <property type="match status" value="2"/>
</dbReference>
<dbReference type="PROSITE" id="PS50035">
    <property type="entry name" value="PLD"/>
    <property type="match status" value="2"/>
</dbReference>
<protein>
    <submittedName>
        <fullName evidence="2">Phospholipase D family protein</fullName>
    </submittedName>
</protein>
<dbReference type="EMBL" id="JAVMBO010000007">
    <property type="protein sequence ID" value="MDS1309843.1"/>
    <property type="molecule type" value="Genomic_DNA"/>
</dbReference>
<evidence type="ECO:0000313" key="3">
    <source>
        <dbReference type="Proteomes" id="UP001267407"/>
    </source>
</evidence>